<dbReference type="EnsemblPlants" id="OPUNC11G04440.2">
    <property type="protein sequence ID" value="OPUNC11G04440.2"/>
    <property type="gene ID" value="OPUNC11G04440"/>
</dbReference>
<dbReference type="AlphaFoldDB" id="A0A0E0MD15"/>
<protein>
    <submittedName>
        <fullName evidence="1">Uncharacterized protein</fullName>
    </submittedName>
</protein>
<organism evidence="1">
    <name type="scientific">Oryza punctata</name>
    <name type="common">Red rice</name>
    <dbReference type="NCBI Taxonomy" id="4537"/>
    <lineage>
        <taxon>Eukaryota</taxon>
        <taxon>Viridiplantae</taxon>
        <taxon>Streptophyta</taxon>
        <taxon>Embryophyta</taxon>
        <taxon>Tracheophyta</taxon>
        <taxon>Spermatophyta</taxon>
        <taxon>Magnoliopsida</taxon>
        <taxon>Liliopsida</taxon>
        <taxon>Poales</taxon>
        <taxon>Poaceae</taxon>
        <taxon>BOP clade</taxon>
        <taxon>Oryzoideae</taxon>
        <taxon>Oryzeae</taxon>
        <taxon>Oryzinae</taxon>
        <taxon>Oryza</taxon>
    </lineage>
</organism>
<keyword evidence="2" id="KW-1185">Reference proteome</keyword>
<dbReference type="Gramene" id="OPUNC11G04440.2">
    <property type="protein sequence ID" value="OPUNC11G04440.2"/>
    <property type="gene ID" value="OPUNC11G04440"/>
</dbReference>
<dbReference type="HOGENOM" id="CLU_881044_0_0_1"/>
<proteinExistence type="predicted"/>
<dbReference type="Proteomes" id="UP000026962">
    <property type="component" value="Chromosome 11"/>
</dbReference>
<evidence type="ECO:0000313" key="2">
    <source>
        <dbReference type="Proteomes" id="UP000026962"/>
    </source>
</evidence>
<reference evidence="1" key="1">
    <citation type="submission" date="2015-04" db="UniProtKB">
        <authorList>
            <consortium name="EnsemblPlants"/>
        </authorList>
    </citation>
    <scope>IDENTIFICATION</scope>
</reference>
<accession>A0A0E0MD15</accession>
<evidence type="ECO:0000313" key="1">
    <source>
        <dbReference type="EnsemblPlants" id="OPUNC11G04440.2"/>
    </source>
</evidence>
<name>A0A0E0MD15_ORYPU</name>
<reference evidence="1" key="2">
    <citation type="submission" date="2018-05" db="EMBL/GenBank/DDBJ databases">
        <title>OpunRS2 (Oryza punctata Reference Sequence Version 2).</title>
        <authorList>
            <person name="Zhang J."/>
            <person name="Kudrna D."/>
            <person name="Lee S."/>
            <person name="Talag J."/>
            <person name="Welchert J."/>
            <person name="Wing R.A."/>
        </authorList>
    </citation>
    <scope>NUCLEOTIDE SEQUENCE [LARGE SCALE GENOMIC DNA]</scope>
</reference>
<sequence>MDDPRLVFFVVREEYQQEISFYDRAKWKVMFDIGARQYYQHVDMAAIFLAHFFPQQDLQLLHSNGRTCCSDVAKKPLIVTDKPAVISCIISSNSSRYSSSCESSSKHDQMSKGVASPEEILAALEEVPELACDDLLRAYTILCDDIGRHRFRSLLGLPDEDELVVEDLTVKQGDTPEDAELVVLRSESRGRRSSTTRVKPMSYPAGKLDEDGELAINTGSSSTSCPDAAAATICHNSSVTFIIKTWTLRMNDDMDPTLPSGGAPSAAAAAGGYEYPRWVMIDVYSVLEDDDPTISCAMTEAASFSSAGHAVTLSFC</sequence>